<proteinExistence type="predicted"/>
<dbReference type="Proteomes" id="UP001055072">
    <property type="component" value="Unassembled WGS sequence"/>
</dbReference>
<accession>A0ACB8U715</accession>
<evidence type="ECO:0000313" key="2">
    <source>
        <dbReference type="Proteomes" id="UP001055072"/>
    </source>
</evidence>
<dbReference type="EMBL" id="MU274908">
    <property type="protein sequence ID" value="KAI0090172.1"/>
    <property type="molecule type" value="Genomic_DNA"/>
</dbReference>
<reference evidence="1" key="1">
    <citation type="journal article" date="2021" name="Environ. Microbiol.">
        <title>Gene family expansions and transcriptome signatures uncover fungal adaptations to wood decay.</title>
        <authorList>
            <person name="Hage H."/>
            <person name="Miyauchi S."/>
            <person name="Viragh M."/>
            <person name="Drula E."/>
            <person name="Min B."/>
            <person name="Chaduli D."/>
            <person name="Navarro D."/>
            <person name="Favel A."/>
            <person name="Norest M."/>
            <person name="Lesage-Meessen L."/>
            <person name="Balint B."/>
            <person name="Merenyi Z."/>
            <person name="de Eugenio L."/>
            <person name="Morin E."/>
            <person name="Martinez A.T."/>
            <person name="Baldrian P."/>
            <person name="Stursova M."/>
            <person name="Martinez M.J."/>
            <person name="Novotny C."/>
            <person name="Magnuson J.K."/>
            <person name="Spatafora J.W."/>
            <person name="Maurice S."/>
            <person name="Pangilinan J."/>
            <person name="Andreopoulos W."/>
            <person name="LaButti K."/>
            <person name="Hundley H."/>
            <person name="Na H."/>
            <person name="Kuo A."/>
            <person name="Barry K."/>
            <person name="Lipzen A."/>
            <person name="Henrissat B."/>
            <person name="Riley R."/>
            <person name="Ahrendt S."/>
            <person name="Nagy L.G."/>
            <person name="Grigoriev I.V."/>
            <person name="Martin F."/>
            <person name="Rosso M.N."/>
        </authorList>
    </citation>
    <scope>NUCLEOTIDE SEQUENCE</scope>
    <source>
        <strain evidence="1">CBS 384.51</strain>
    </source>
</reference>
<evidence type="ECO:0000313" key="1">
    <source>
        <dbReference type="EMBL" id="KAI0090172.1"/>
    </source>
</evidence>
<name>A0ACB8U715_9APHY</name>
<organism evidence="1 2">
    <name type="scientific">Irpex rosettiformis</name>
    <dbReference type="NCBI Taxonomy" id="378272"/>
    <lineage>
        <taxon>Eukaryota</taxon>
        <taxon>Fungi</taxon>
        <taxon>Dikarya</taxon>
        <taxon>Basidiomycota</taxon>
        <taxon>Agaricomycotina</taxon>
        <taxon>Agaricomycetes</taxon>
        <taxon>Polyporales</taxon>
        <taxon>Irpicaceae</taxon>
        <taxon>Irpex</taxon>
    </lineage>
</organism>
<comment type="caution">
    <text evidence="1">The sequence shown here is derived from an EMBL/GenBank/DDBJ whole genome shotgun (WGS) entry which is preliminary data.</text>
</comment>
<protein>
    <submittedName>
        <fullName evidence="1">Uncharacterized protein</fullName>
    </submittedName>
</protein>
<keyword evidence="2" id="KW-1185">Reference proteome</keyword>
<gene>
    <name evidence="1" type="ORF">BDY19DRAFT_938835</name>
</gene>
<sequence length="546" mass="59106">MQRTQDHEQSYSWHQSHDQATVLFLVPYDTDEEDIHVIFDHHHLVAGVRGQQPLVKGRLYGSVDIPNSSWQLEPRASRLSARERTTSTTSTASTQSSFAFVSETDASNDISLVASLDFNSDWEDSLSSPALSSPISLTAEGGTAFPLHHATRRRPQFTTSHPVSPHATNTSLSGPSSIPSSISSLESLHAGTGRLLTIHVEKAESMIWPSLIVGPVPEALSPSPGSVYPWNASPSTESGYNIDPTSMVLIGLDLFDIRDEIDEAFEYFVRAWHQAHVPSAIVRLASHYLPVNMVTAELLSESVTLPAIPSSGSSLSFSTNTNPIDDSSTGSRPGQQSPPLCLAYYLQRLGGRDPLAQLYLEAGLLFLDGSASGLLASSYAGLSSLRTPTQPHGAPGNPTEAWRRDQEIARRFFDRARQLRPELDVPLLPSSSDPGSEQGSNTSATPPSAGSGPEHQLQIPTIDLSASQLHGLPESPLRKRRRARKEEQRYSGPPSSASAVEAKEHSMGEEEDNTWYLYLPGLVGAGTALLVVGFLSFSSWRKGQSS</sequence>